<dbReference type="InterPro" id="IPR037401">
    <property type="entry name" value="SnoaL-like"/>
</dbReference>
<evidence type="ECO:0000259" key="1">
    <source>
        <dbReference type="Pfam" id="PF13474"/>
    </source>
</evidence>
<dbReference type="OrthoDB" id="1551077at2"/>
<dbReference type="Pfam" id="PF13474">
    <property type="entry name" value="SnoaL_3"/>
    <property type="match status" value="1"/>
</dbReference>
<comment type="caution">
    <text evidence="2">The sequence shown here is derived from an EMBL/GenBank/DDBJ whole genome shotgun (WGS) entry which is preliminary data.</text>
</comment>
<reference evidence="2 3" key="1">
    <citation type="submission" date="2019-06" db="EMBL/GenBank/DDBJ databases">
        <title>Aeromicrobium sp. nov., isolated from a maize field.</title>
        <authorList>
            <person name="Lin S.-Y."/>
            <person name="Tsai C.-F."/>
            <person name="Young C.-C."/>
        </authorList>
    </citation>
    <scope>NUCLEOTIDE SEQUENCE [LARGE SCALE GENOMIC DNA]</scope>
    <source>
        <strain evidence="2 3">CC-CFT486</strain>
    </source>
</reference>
<feature type="domain" description="SnoaL-like" evidence="1">
    <location>
        <begin position="22"/>
        <end position="128"/>
    </location>
</feature>
<dbReference type="Proteomes" id="UP000321571">
    <property type="component" value="Unassembled WGS sequence"/>
</dbReference>
<name>A0A5C8NFP1_9ACTN</name>
<protein>
    <submittedName>
        <fullName evidence="2">DUF4440 domain-containing protein</fullName>
    </submittedName>
</protein>
<dbReference type="AlphaFoldDB" id="A0A5C8NFP1"/>
<organism evidence="2 3">
    <name type="scientific">Aeromicrobium terrae</name>
    <dbReference type="NCBI Taxonomy" id="2498846"/>
    <lineage>
        <taxon>Bacteria</taxon>
        <taxon>Bacillati</taxon>
        <taxon>Actinomycetota</taxon>
        <taxon>Actinomycetes</taxon>
        <taxon>Propionibacteriales</taxon>
        <taxon>Nocardioidaceae</taxon>
        <taxon>Aeromicrobium</taxon>
    </lineage>
</organism>
<dbReference type="EMBL" id="VDUX01000006">
    <property type="protein sequence ID" value="TXL57733.1"/>
    <property type="molecule type" value="Genomic_DNA"/>
</dbReference>
<accession>A0A5C8NFP1</accession>
<dbReference type="SUPFAM" id="SSF54427">
    <property type="entry name" value="NTF2-like"/>
    <property type="match status" value="1"/>
</dbReference>
<dbReference type="Gene3D" id="3.10.450.50">
    <property type="match status" value="1"/>
</dbReference>
<evidence type="ECO:0000313" key="3">
    <source>
        <dbReference type="Proteomes" id="UP000321571"/>
    </source>
</evidence>
<sequence>MTTDTEAFLADVMPRWSAADVALHNGDATPRFDLWSHDDPVTLFGAALSASGWDDVSAVFRHLEDEFSDCTHADIELVAAGASGDLAYTVTYEHTSASVRGEPRTYTLRSTQVYRREDGVWKVVHRHGDTPPSGDLEESVTR</sequence>
<evidence type="ECO:0000313" key="2">
    <source>
        <dbReference type="EMBL" id="TXL57733.1"/>
    </source>
</evidence>
<keyword evidence="3" id="KW-1185">Reference proteome</keyword>
<dbReference type="RefSeq" id="WP_147687258.1">
    <property type="nucleotide sequence ID" value="NZ_VDUX01000006.1"/>
</dbReference>
<proteinExistence type="predicted"/>
<dbReference type="InterPro" id="IPR032710">
    <property type="entry name" value="NTF2-like_dom_sf"/>
</dbReference>
<gene>
    <name evidence="2" type="ORF">FHP06_13240</name>
</gene>